<proteinExistence type="predicted"/>
<dbReference type="InterPro" id="IPR051784">
    <property type="entry name" value="Nod_factor_ABC_transporter"/>
</dbReference>
<dbReference type="EMBL" id="QGQD01000001">
    <property type="protein sequence ID" value="TLD03006.1"/>
    <property type="molecule type" value="Genomic_DNA"/>
</dbReference>
<evidence type="ECO:0000256" key="2">
    <source>
        <dbReference type="ARBA" id="ARBA00022692"/>
    </source>
</evidence>
<evidence type="ECO:0000256" key="5">
    <source>
        <dbReference type="SAM" id="Phobius"/>
    </source>
</evidence>
<dbReference type="AlphaFoldDB" id="A0A4U8QSB6"/>
<dbReference type="PANTHER" id="PTHR43229:SF2">
    <property type="entry name" value="NODULATION PROTEIN J"/>
    <property type="match status" value="1"/>
</dbReference>
<dbReference type="GO" id="GO:0140359">
    <property type="term" value="F:ABC-type transporter activity"/>
    <property type="evidence" value="ECO:0007669"/>
    <property type="project" value="InterPro"/>
</dbReference>
<dbReference type="PANTHER" id="PTHR43229">
    <property type="entry name" value="NODULATION PROTEIN J"/>
    <property type="match status" value="1"/>
</dbReference>
<evidence type="ECO:0000256" key="1">
    <source>
        <dbReference type="ARBA" id="ARBA00004141"/>
    </source>
</evidence>
<keyword evidence="3 5" id="KW-1133">Transmembrane helix</keyword>
<dbReference type="RefSeq" id="WP_044296612.1">
    <property type="nucleotide sequence ID" value="NZ_JTGN01000011.1"/>
</dbReference>
<feature type="transmembrane region" description="Helical" evidence="5">
    <location>
        <begin position="173"/>
        <end position="193"/>
    </location>
</feature>
<dbReference type="PIRSF" id="PIRSF006648">
    <property type="entry name" value="DrrB"/>
    <property type="match status" value="1"/>
</dbReference>
<feature type="domain" description="ABC transmembrane type-2" evidence="6">
    <location>
        <begin position="17"/>
        <end position="282"/>
    </location>
</feature>
<evidence type="ECO:0000256" key="3">
    <source>
        <dbReference type="ARBA" id="ARBA00022989"/>
    </source>
</evidence>
<feature type="transmembrane region" description="Helical" evidence="5">
    <location>
        <begin position="20"/>
        <end position="38"/>
    </location>
</feature>
<dbReference type="InterPro" id="IPR000412">
    <property type="entry name" value="ABC_2_transport"/>
</dbReference>
<dbReference type="InterPro" id="IPR047817">
    <property type="entry name" value="ABC2_TM_bact-type"/>
</dbReference>
<accession>A0A4U8QSB6</accession>
<dbReference type="GO" id="GO:0043190">
    <property type="term" value="C:ATP-binding cassette (ABC) transporter complex"/>
    <property type="evidence" value="ECO:0007669"/>
    <property type="project" value="InterPro"/>
</dbReference>
<dbReference type="STRING" id="180332.GCA_000797495_02558"/>
<name>A0A4U8QSB6_9FIRM</name>
<protein>
    <submittedName>
        <fullName evidence="7">ABC-type transport system involved in multi-copper enzyme maturation, permease component</fullName>
    </submittedName>
</protein>
<evidence type="ECO:0000259" key="6">
    <source>
        <dbReference type="PROSITE" id="PS51012"/>
    </source>
</evidence>
<organism evidence="7 8">
    <name type="scientific">Robinsoniella peoriensis</name>
    <dbReference type="NCBI Taxonomy" id="180332"/>
    <lineage>
        <taxon>Bacteria</taxon>
        <taxon>Bacillati</taxon>
        <taxon>Bacillota</taxon>
        <taxon>Clostridia</taxon>
        <taxon>Lachnospirales</taxon>
        <taxon>Lachnospiraceae</taxon>
        <taxon>Robinsoniella</taxon>
    </lineage>
</organism>
<dbReference type="Pfam" id="PF12698">
    <property type="entry name" value="ABC2_membrane_3"/>
    <property type="match status" value="1"/>
</dbReference>
<feature type="transmembrane region" description="Helical" evidence="5">
    <location>
        <begin position="257"/>
        <end position="279"/>
    </location>
</feature>
<feature type="transmembrane region" description="Helical" evidence="5">
    <location>
        <begin position="58"/>
        <end position="80"/>
    </location>
</feature>
<evidence type="ECO:0000313" key="7">
    <source>
        <dbReference type="EMBL" id="TLD03006.1"/>
    </source>
</evidence>
<keyword evidence="2 5" id="KW-0812">Transmembrane</keyword>
<keyword evidence="8" id="KW-1185">Reference proteome</keyword>
<dbReference type="PROSITE" id="PS51012">
    <property type="entry name" value="ABC_TM2"/>
    <property type="match status" value="1"/>
</dbReference>
<feature type="transmembrane region" description="Helical" evidence="5">
    <location>
        <begin position="144"/>
        <end position="166"/>
    </location>
</feature>
<evidence type="ECO:0000313" key="8">
    <source>
        <dbReference type="Proteomes" id="UP000306509"/>
    </source>
</evidence>
<dbReference type="InterPro" id="IPR013525">
    <property type="entry name" value="ABC2_TM"/>
</dbReference>
<comment type="caution">
    <text evidence="7">The sequence shown here is derived from an EMBL/GenBank/DDBJ whole genome shotgun (WGS) entry which is preliminary data.</text>
</comment>
<evidence type="ECO:0000256" key="4">
    <source>
        <dbReference type="ARBA" id="ARBA00023136"/>
    </source>
</evidence>
<comment type="subcellular location">
    <subcellularLocation>
        <location evidence="1">Membrane</location>
        <topology evidence="1">Multi-pass membrane protein</topology>
    </subcellularLocation>
</comment>
<reference evidence="7 8" key="1">
    <citation type="journal article" date="2019" name="Anaerobe">
        <title>Detection of Robinsoniella peoriensis in multiple bone samples of a trauma patient.</title>
        <authorList>
            <person name="Schrottner P."/>
            <person name="Hartwich K."/>
            <person name="Bunk B."/>
            <person name="Schober I."/>
            <person name="Helbig S."/>
            <person name="Rudolph W.W."/>
            <person name="Gunzer F."/>
        </authorList>
    </citation>
    <scope>NUCLEOTIDE SEQUENCE [LARGE SCALE GENOMIC DNA]</scope>
    <source>
        <strain evidence="7 8">DSM 106044</strain>
    </source>
</reference>
<gene>
    <name evidence="7" type="ORF">DSM106044_00030</name>
</gene>
<sequence length="295" mass="32320">MQVLMIRNCKIFFRNKKGVFSSLIAALVVIALYVFFLGDNMKKSLMEVENADNIINAWIMSGFISVASMTTTLGAMGLMIRDKENGCIRDFFCSPVKAWQIAGGYVLSSYIVGVLMSIFTFIAAEIYIVCRGGQLLDILSLMEVLGVILITVLASSAIMYFIIVLFSHSDTYATVSSVISPLAGFLTGIYIPVGTLPEVLQTVVKCFPISHGAALMRQVMMKEPMDSGLSGVSEEFVTEFKDTLGVTLKMGSDNDRVWIHIVVLLITAVIFFGLAVLIVNRKKSWGNAEKGTLCK</sequence>
<keyword evidence="4 5" id="KW-0472">Membrane</keyword>
<dbReference type="Proteomes" id="UP000306509">
    <property type="component" value="Unassembled WGS sequence"/>
</dbReference>
<feature type="transmembrane region" description="Helical" evidence="5">
    <location>
        <begin position="101"/>
        <end position="124"/>
    </location>
</feature>